<reference evidence="2" key="1">
    <citation type="submission" date="2021-02" db="EMBL/GenBank/DDBJ databases">
        <authorList>
            <person name="Dougan E. K."/>
            <person name="Rhodes N."/>
            <person name="Thang M."/>
            <person name="Chan C."/>
        </authorList>
    </citation>
    <scope>NUCLEOTIDE SEQUENCE</scope>
</reference>
<accession>A0A813D9H8</accession>
<feature type="region of interest" description="Disordered" evidence="1">
    <location>
        <begin position="1"/>
        <end position="61"/>
    </location>
</feature>
<proteinExistence type="predicted"/>
<protein>
    <submittedName>
        <fullName evidence="2">Uncharacterized protein</fullName>
    </submittedName>
</protein>
<organism evidence="2 3">
    <name type="scientific">Polarella glacialis</name>
    <name type="common">Dinoflagellate</name>
    <dbReference type="NCBI Taxonomy" id="89957"/>
    <lineage>
        <taxon>Eukaryota</taxon>
        <taxon>Sar</taxon>
        <taxon>Alveolata</taxon>
        <taxon>Dinophyceae</taxon>
        <taxon>Suessiales</taxon>
        <taxon>Suessiaceae</taxon>
        <taxon>Polarella</taxon>
    </lineage>
</organism>
<dbReference type="AlphaFoldDB" id="A0A813D9H8"/>
<evidence type="ECO:0000313" key="2">
    <source>
        <dbReference type="EMBL" id="CAE8582487.1"/>
    </source>
</evidence>
<keyword evidence="3" id="KW-1185">Reference proteome</keyword>
<evidence type="ECO:0000313" key="3">
    <source>
        <dbReference type="Proteomes" id="UP000654075"/>
    </source>
</evidence>
<evidence type="ECO:0000256" key="1">
    <source>
        <dbReference type="SAM" id="MobiDB-lite"/>
    </source>
</evidence>
<feature type="compositionally biased region" description="Basic and acidic residues" evidence="1">
    <location>
        <begin position="31"/>
        <end position="48"/>
    </location>
</feature>
<dbReference type="OrthoDB" id="311468at2759"/>
<dbReference type="EMBL" id="CAJNNV010000401">
    <property type="protein sequence ID" value="CAE8582487.1"/>
    <property type="molecule type" value="Genomic_DNA"/>
</dbReference>
<sequence>MSSSSFSGVKRTGLSFKGEADKSKKKRRDKHHDSVPGEPVVKKEGQEEKDAEDDVPVVKGSGRIVSNTTTVHGFETKFKDEVEVGDTVMLHHPISLEVEMRLVMSVLSQRSMVLHQGFSKDCASTCEYHVRKDSLKIQEKAKAEVAEGADPSELQDAASKELQRHVGVQVRHQEGGEGGIGRGHAGRALQGGSGQVVLHLRRSVPAFQFAFLHPCLHVSVSFVSTTVLKTRWVFINSHFATKTATVFIDNNKQDTTTCNHCCYHRICFFSFFPTAVVSELLRQFLPSSVVALPCCYLCAAFDELPVLELQSDHCPHSKVGQHLIICEICTGTESVHDIPRTNGAKHVLFFWLEYRLFALCQCSLRFFMQPCDPAQP</sequence>
<comment type="caution">
    <text evidence="2">The sequence shown here is derived from an EMBL/GenBank/DDBJ whole genome shotgun (WGS) entry which is preliminary data.</text>
</comment>
<name>A0A813D9H8_POLGL</name>
<gene>
    <name evidence="2" type="ORF">PGLA1383_LOCUS1485</name>
</gene>
<dbReference type="Proteomes" id="UP000654075">
    <property type="component" value="Unassembled WGS sequence"/>
</dbReference>